<evidence type="ECO:0000313" key="1">
    <source>
        <dbReference type="EMBL" id="GAK57364.1"/>
    </source>
</evidence>
<protein>
    <submittedName>
        <fullName evidence="1">Methyltransferase type 11</fullName>
    </submittedName>
</protein>
<dbReference type="AlphaFoldDB" id="A0A081BYF9"/>
<reference evidence="1" key="1">
    <citation type="journal article" date="2015" name="PeerJ">
        <title>First genomic representation of candidate bacterial phylum KSB3 points to enhanced environmental sensing as a trigger of wastewater bulking.</title>
        <authorList>
            <person name="Sekiguchi Y."/>
            <person name="Ohashi A."/>
            <person name="Parks D.H."/>
            <person name="Yamauchi T."/>
            <person name="Tyson G.W."/>
            <person name="Hugenholtz P."/>
        </authorList>
    </citation>
    <scope>NUCLEOTIDE SEQUENCE [LARGE SCALE GENOMIC DNA]</scope>
</reference>
<dbReference type="GO" id="GO:0032259">
    <property type="term" value="P:methylation"/>
    <property type="evidence" value="ECO:0007669"/>
    <property type="project" value="UniProtKB-KW"/>
</dbReference>
<dbReference type="Gene3D" id="3.40.50.150">
    <property type="entry name" value="Vaccinia Virus protein VP39"/>
    <property type="match status" value="1"/>
</dbReference>
<dbReference type="HOGENOM" id="CLU_843746_0_0_0"/>
<keyword evidence="1" id="KW-0489">Methyltransferase</keyword>
<dbReference type="InterPro" id="IPR029063">
    <property type="entry name" value="SAM-dependent_MTases_sf"/>
</dbReference>
<accession>A0A081BYF9</accession>
<evidence type="ECO:0000313" key="2">
    <source>
        <dbReference type="Proteomes" id="UP000030661"/>
    </source>
</evidence>
<gene>
    <name evidence="1" type="ORF">U27_04331</name>
</gene>
<dbReference type="EMBL" id="DF820466">
    <property type="protein sequence ID" value="GAK57364.1"/>
    <property type="molecule type" value="Genomic_DNA"/>
</dbReference>
<dbReference type="SUPFAM" id="SSF53335">
    <property type="entry name" value="S-adenosyl-L-methionine-dependent methyltransferases"/>
    <property type="match status" value="1"/>
</dbReference>
<organism evidence="1">
    <name type="scientific">Vecturithrix granuli</name>
    <dbReference type="NCBI Taxonomy" id="1499967"/>
    <lineage>
        <taxon>Bacteria</taxon>
        <taxon>Candidatus Moduliflexota</taxon>
        <taxon>Candidatus Vecturitrichia</taxon>
        <taxon>Candidatus Vecturitrichales</taxon>
        <taxon>Candidatus Vecturitrichaceae</taxon>
        <taxon>Candidatus Vecturithrix</taxon>
    </lineage>
</organism>
<dbReference type="STRING" id="1499967.U27_04331"/>
<keyword evidence="1" id="KW-0808">Transferase</keyword>
<name>A0A081BYF9_VECG1</name>
<dbReference type="GO" id="GO:0008168">
    <property type="term" value="F:methyltransferase activity"/>
    <property type="evidence" value="ECO:0007669"/>
    <property type="project" value="UniProtKB-KW"/>
</dbReference>
<dbReference type="Proteomes" id="UP000030661">
    <property type="component" value="Unassembled WGS sequence"/>
</dbReference>
<keyword evidence="2" id="KW-1185">Reference proteome</keyword>
<proteinExistence type="predicted"/>
<sequence>MQDTAKQLQDLIFQRYAAISEKTLFQIYQLESDLFVTPPEVVHFLCAERQQVRERLKNELMQADSGQQSPLLSLFLRLTKQFVYQKNQFVSYTPQDEMILKAIYRRFLHNLYHLVTQADSPQTLQLLFRDVLVQHHLALRAFTARFLNEADLSPEHHFLFSQPVCEEYSEHLQWELFGLDYATLQEPVLDLGCGQHGRFVHFLRSQGIEAYGIDRICHPMPFLTETDWFQFHYQPETWGTILSHLAFSNHFLFQHAYKHGTPERCARLFMTILAALKPDGTFHYTPGLPFFEPLLPSSTYEITRTSVTFQGIGEFQTNSPYHDLLGQDVNYAVQIRKIARSEIAL</sequence>
<dbReference type="eggNOG" id="COG0500">
    <property type="taxonomic scope" value="Bacteria"/>
</dbReference>